<dbReference type="EMBL" id="BMOI01000015">
    <property type="protein sequence ID" value="GGL09898.1"/>
    <property type="molecule type" value="Genomic_DNA"/>
</dbReference>
<evidence type="ECO:0000256" key="1">
    <source>
        <dbReference type="SAM" id="MobiDB-lite"/>
    </source>
</evidence>
<proteinExistence type="predicted"/>
<feature type="compositionally biased region" description="Low complexity" evidence="1">
    <location>
        <begin position="12"/>
        <end position="23"/>
    </location>
</feature>
<name>A0A8H9L1E4_9MICO</name>
<reference evidence="2" key="1">
    <citation type="journal article" date="2014" name="Int. J. Syst. Evol. Microbiol.">
        <title>Complete genome sequence of Corynebacterium casei LMG S-19264T (=DSM 44701T), isolated from a smear-ripened cheese.</title>
        <authorList>
            <consortium name="US DOE Joint Genome Institute (JGI-PGF)"/>
            <person name="Walter F."/>
            <person name="Albersmeier A."/>
            <person name="Kalinowski J."/>
            <person name="Ruckert C."/>
        </authorList>
    </citation>
    <scope>NUCLEOTIDE SEQUENCE</scope>
    <source>
        <strain evidence="2">JCM 1480</strain>
    </source>
</reference>
<feature type="compositionally biased region" description="Low complexity" evidence="1">
    <location>
        <begin position="78"/>
        <end position="95"/>
    </location>
</feature>
<feature type="compositionally biased region" description="Polar residues" evidence="1">
    <location>
        <begin position="96"/>
        <end position="108"/>
    </location>
</feature>
<accession>A0A8H9L1E4</accession>
<comment type="caution">
    <text evidence="2">The sequence shown here is derived from an EMBL/GenBank/DDBJ whole genome shotgun (WGS) entry which is preliminary data.</text>
</comment>
<dbReference type="Proteomes" id="UP000648535">
    <property type="component" value="Unassembled WGS sequence"/>
</dbReference>
<reference evidence="2" key="2">
    <citation type="submission" date="2020-09" db="EMBL/GenBank/DDBJ databases">
        <authorList>
            <person name="Sun Q."/>
            <person name="Ohkuma M."/>
        </authorList>
    </citation>
    <scope>NUCLEOTIDE SEQUENCE</scope>
    <source>
        <strain evidence="2">JCM 1480</strain>
    </source>
</reference>
<dbReference type="AlphaFoldDB" id="A0A8H9L1E4"/>
<feature type="region of interest" description="Disordered" evidence="1">
    <location>
        <begin position="1"/>
        <end position="30"/>
    </location>
</feature>
<sequence length="114" mass="11617">MPSRTVSARYPATGTATVTTGSTHPRTVPSLTAGAQPRAVANTTMRTLPSQKCGTTLAVTVMAPVRPAANRPRCVDHQAATSARTQATTSPATARVSVTGSSWPSSVATGVRNA</sequence>
<organism evidence="2 3">
    <name type="scientific">Curtobacterium luteum</name>
    <dbReference type="NCBI Taxonomy" id="33881"/>
    <lineage>
        <taxon>Bacteria</taxon>
        <taxon>Bacillati</taxon>
        <taxon>Actinomycetota</taxon>
        <taxon>Actinomycetes</taxon>
        <taxon>Micrococcales</taxon>
        <taxon>Microbacteriaceae</taxon>
        <taxon>Curtobacterium</taxon>
    </lineage>
</organism>
<feature type="region of interest" description="Disordered" evidence="1">
    <location>
        <begin position="78"/>
        <end position="114"/>
    </location>
</feature>
<evidence type="ECO:0000313" key="3">
    <source>
        <dbReference type="Proteomes" id="UP000648535"/>
    </source>
</evidence>
<protein>
    <submittedName>
        <fullName evidence="2">Uncharacterized protein</fullName>
    </submittedName>
</protein>
<gene>
    <name evidence="2" type="ORF">GCM10009769_30030</name>
</gene>
<evidence type="ECO:0000313" key="2">
    <source>
        <dbReference type="EMBL" id="GGL09898.1"/>
    </source>
</evidence>